<evidence type="ECO:0000256" key="1">
    <source>
        <dbReference type="SAM" id="MobiDB-lite"/>
    </source>
</evidence>
<feature type="domain" description="GerMN" evidence="3">
    <location>
        <begin position="110"/>
        <end position="194"/>
    </location>
</feature>
<evidence type="ECO:0000256" key="2">
    <source>
        <dbReference type="SAM" id="SignalP"/>
    </source>
</evidence>
<feature type="region of interest" description="Disordered" evidence="1">
    <location>
        <begin position="28"/>
        <end position="74"/>
    </location>
</feature>
<dbReference type="InterPro" id="IPR019606">
    <property type="entry name" value="GerMN"/>
</dbReference>
<feature type="signal peptide" evidence="2">
    <location>
        <begin position="1"/>
        <end position="22"/>
    </location>
</feature>
<keyword evidence="2" id="KW-0732">Signal</keyword>
<gene>
    <name evidence="4" type="ORF">CGZ75_07835</name>
</gene>
<dbReference type="PROSITE" id="PS51257">
    <property type="entry name" value="PROKAR_LIPOPROTEIN"/>
    <property type="match status" value="1"/>
</dbReference>
<evidence type="ECO:0000313" key="5">
    <source>
        <dbReference type="Proteomes" id="UP000215145"/>
    </source>
</evidence>
<comment type="caution">
    <text evidence="4">The sequence shown here is derived from an EMBL/GenBank/DDBJ whole genome shotgun (WGS) entry which is preliminary data.</text>
</comment>
<organism evidence="4 5">
    <name type="scientific">Paenibacillus herberti</name>
    <dbReference type="NCBI Taxonomy" id="1619309"/>
    <lineage>
        <taxon>Bacteria</taxon>
        <taxon>Bacillati</taxon>
        <taxon>Bacillota</taxon>
        <taxon>Bacilli</taxon>
        <taxon>Bacillales</taxon>
        <taxon>Paenibacillaceae</taxon>
        <taxon>Paenibacillus</taxon>
    </lineage>
</organism>
<sequence>MKQPRTKLAALLAVAAVTLALAGCGAKESLDSGAGGASPSPSPAAVAPTSPSPSPSPQAGEGSGEGTTVGNGSQKDKTKLEIIIYQTDSELTALKELKTEISFANEEDKLRAALEALAGGDREGNQSLWQGVTLNSVKVLDGAATADMTIPDESRLGGPGEQLALEAMVKTAFQFKEIQSLDLLVDGKAVDSLMGHVELDHPILRSAYEATK</sequence>
<proteinExistence type="predicted"/>
<feature type="chain" id="PRO_5038574046" description="GerMN domain-containing protein" evidence="2">
    <location>
        <begin position="23"/>
        <end position="212"/>
    </location>
</feature>
<evidence type="ECO:0000259" key="3">
    <source>
        <dbReference type="SMART" id="SM00909"/>
    </source>
</evidence>
<protein>
    <recommendedName>
        <fullName evidence="3">GerMN domain-containing protein</fullName>
    </recommendedName>
</protein>
<dbReference type="Proteomes" id="UP000215145">
    <property type="component" value="Unassembled WGS sequence"/>
</dbReference>
<dbReference type="EMBL" id="NMUQ01000001">
    <property type="protein sequence ID" value="OXM16563.1"/>
    <property type="molecule type" value="Genomic_DNA"/>
</dbReference>
<accession>A0A229P2S9</accession>
<dbReference type="RefSeq" id="WP_089523647.1">
    <property type="nucleotide sequence ID" value="NZ_NMUQ01000001.1"/>
</dbReference>
<dbReference type="OrthoDB" id="1954033at2"/>
<reference evidence="4 5" key="1">
    <citation type="submission" date="2017-07" db="EMBL/GenBank/DDBJ databases">
        <title>Paenibacillus herberti R33 genome sequencing and assembly.</title>
        <authorList>
            <person name="Su W."/>
        </authorList>
    </citation>
    <scope>NUCLEOTIDE SEQUENCE [LARGE SCALE GENOMIC DNA]</scope>
    <source>
        <strain evidence="4 5">R33</strain>
    </source>
</reference>
<keyword evidence="5" id="KW-1185">Reference proteome</keyword>
<evidence type="ECO:0000313" key="4">
    <source>
        <dbReference type="EMBL" id="OXM16563.1"/>
    </source>
</evidence>
<name>A0A229P2S9_9BACL</name>
<dbReference type="SMART" id="SM00909">
    <property type="entry name" value="Germane"/>
    <property type="match status" value="1"/>
</dbReference>
<dbReference type="Pfam" id="PF10646">
    <property type="entry name" value="Germane"/>
    <property type="match status" value="1"/>
</dbReference>
<feature type="compositionally biased region" description="Low complexity" evidence="1">
    <location>
        <begin position="37"/>
        <end position="49"/>
    </location>
</feature>
<dbReference type="AlphaFoldDB" id="A0A229P2S9"/>